<feature type="region of interest" description="Disordered" evidence="8">
    <location>
        <begin position="760"/>
        <end position="820"/>
    </location>
</feature>
<feature type="transmembrane region" description="Helical" evidence="7">
    <location>
        <begin position="12"/>
        <end position="37"/>
    </location>
</feature>
<evidence type="ECO:0000256" key="4">
    <source>
        <dbReference type="ARBA" id="ARBA00022692"/>
    </source>
</evidence>
<reference evidence="9" key="1">
    <citation type="submission" date="2022-08" db="UniProtKB">
        <authorList>
            <consortium name="EnsemblMetazoa"/>
        </authorList>
    </citation>
    <scope>IDENTIFICATION</scope>
    <source>
        <strain evidence="9">05x7-T-G4-1.051#20</strain>
    </source>
</reference>
<feature type="transmembrane region" description="Helical" evidence="7">
    <location>
        <begin position="306"/>
        <end position="329"/>
    </location>
</feature>
<evidence type="ECO:0000256" key="3">
    <source>
        <dbReference type="ARBA" id="ARBA00022475"/>
    </source>
</evidence>
<evidence type="ECO:0000256" key="5">
    <source>
        <dbReference type="ARBA" id="ARBA00022989"/>
    </source>
</evidence>
<dbReference type="AlphaFoldDB" id="A0A8W8KLQ6"/>
<dbReference type="OrthoDB" id="6356248at2759"/>
<feature type="region of interest" description="Disordered" evidence="8">
    <location>
        <begin position="519"/>
        <end position="555"/>
    </location>
</feature>
<feature type="compositionally biased region" description="Polar residues" evidence="8">
    <location>
        <begin position="578"/>
        <end position="642"/>
    </location>
</feature>
<accession>A0A8W8KLQ6</accession>
<keyword evidence="6 7" id="KW-0472">Membrane</keyword>
<dbReference type="GO" id="GO:0005886">
    <property type="term" value="C:plasma membrane"/>
    <property type="evidence" value="ECO:0007669"/>
    <property type="project" value="UniProtKB-SubCell"/>
</dbReference>
<feature type="compositionally biased region" description="Polar residues" evidence="8">
    <location>
        <begin position="769"/>
        <end position="795"/>
    </location>
</feature>
<feature type="compositionally biased region" description="Low complexity" evidence="8">
    <location>
        <begin position="649"/>
        <end position="665"/>
    </location>
</feature>
<feature type="transmembrane region" description="Helical" evidence="7">
    <location>
        <begin position="187"/>
        <end position="210"/>
    </location>
</feature>
<name>A0A8W8KLQ6_MAGGI</name>
<keyword evidence="5 7" id="KW-1133">Transmembrane helix</keyword>
<keyword evidence="10" id="KW-1185">Reference proteome</keyword>
<feature type="region of interest" description="Disordered" evidence="8">
    <location>
        <begin position="841"/>
        <end position="862"/>
    </location>
</feature>
<dbReference type="PANTHER" id="PTHR16024:SF28">
    <property type="entry name" value="XK-RELATED PROTEIN"/>
    <property type="match status" value="1"/>
</dbReference>
<proteinExistence type="inferred from homology"/>
<keyword evidence="3" id="KW-1003">Cell membrane</keyword>
<dbReference type="InterPro" id="IPR018629">
    <property type="entry name" value="XK-rel"/>
</dbReference>
<sequence length="1212" mass="136506">MYKKTFTLYDIFVTVLSFFSYILDVVTDVAVIVVFFLDGHAVWGAISLAFVALSTFAMQIFSFCWHVTDGSMTVKNFLIHAFFLAPLHRYWRVLKLGIKSRRTKNHDDLDAVYCANNDICLLRLFESFLESAPQLLLQLYVIITFQHFDWIIGISTFFSLTSIAWSVSAYSDGLRLAYQTEYKRSGLTMLVHTLWQTAMLSGRVLAIVVFASHFKAWTFLVLGLHWLLMTAWITVQNADFGDTACEKRIFNAVSGFIYVFCFLNLKDGSSRRRLAVYYIVSMVENTALVILWFLYKSETSPDWLSIVAPTVIYGGFALGSIMMCLYYCCCHPSMPKVKQEKEQETNWFKRIVAMKRQEHRDSFFNTSDSSFRISEWLTTSVNLSNCDRQNNSVQLSLNSAVPDVIPVRNSTRFLSGKSLSTYHRAPSIESSLQESDGNLTLESGRVSYISASSSKQLIPSSSKTLSHKIKAEVNRAFSRDHDCSSGLVLTPQDSPQSFQSCMDSSNEISTNKHFSLLSQKNDQQQKKDSPQSLQSWKGDVATGSGSSSFEYGRNKLSMSPLDPAKLWELSQQRITLEPSSYFNDSKQQSVSQPARENDSYRLTSYFPTPVDSSINGTKSSLARTSHRSTTFSDSQYNSNSEVSGERYDGSYSYSGTSGSQYRSQSNTGTSDQVESSELSNFFADISSLHVPVPSHGRYISSVSDITDQMNASFPWPDDHEVFYDEGDISEMVYKQNIRESLQGKSYMYHICQISDFTQAGETPRRLSYSGPSNTEPRPNSNGNQRINSLPGNSFEKNTDDSGYHFSETDENSSSNINPYKGAFNIENHQKLNKAVIINSSSSDVSQMKSDNAEGGTPRRRSLLPGLSYLMSDSDTSFMDSSTEPAKFQAFTPEVNDSPESCDKNGYYTSHQNKKVSPLQVSTIETSPMRLGRSVDLFDSSKLEMSDLETPKAICLKPPIIPPISRLEKLQVVDLKESPYKFRGRSQDNVLHCSSNENERDELSISDLTESPYKFRSKCSENITQSKTNRKFYTIPEKRVEGVNIPHKRSQARYNDKENRVLDENRHHTAPMLRNKKKKGIKAKSAEKHSKPKTHVSALKYSCYAYSDTDSDGDIPSDFSARSQYGDASEPEFEFSPMKSYRRESTSRTALKSVENSPTFSPIITPDRMNREKVCNANGPLMKPFVSTPVPRSAHGGSENALYLVDEPSTIAV</sequence>
<dbReference type="PANTHER" id="PTHR16024">
    <property type="entry name" value="XK-RELATED PROTEIN"/>
    <property type="match status" value="1"/>
</dbReference>
<evidence type="ECO:0000256" key="8">
    <source>
        <dbReference type="SAM" id="MobiDB-lite"/>
    </source>
</evidence>
<evidence type="ECO:0000256" key="7">
    <source>
        <dbReference type="RuleBase" id="RU910716"/>
    </source>
</evidence>
<evidence type="ECO:0000256" key="2">
    <source>
        <dbReference type="ARBA" id="ARBA00008789"/>
    </source>
</evidence>
<dbReference type="Pfam" id="PF09815">
    <property type="entry name" value="XK-related"/>
    <property type="match status" value="1"/>
</dbReference>
<dbReference type="InterPro" id="IPR050895">
    <property type="entry name" value="XK-related_scramblase"/>
</dbReference>
<organism evidence="9 10">
    <name type="scientific">Magallana gigas</name>
    <name type="common">Pacific oyster</name>
    <name type="synonym">Crassostrea gigas</name>
    <dbReference type="NCBI Taxonomy" id="29159"/>
    <lineage>
        <taxon>Eukaryota</taxon>
        <taxon>Metazoa</taxon>
        <taxon>Spiralia</taxon>
        <taxon>Lophotrochozoa</taxon>
        <taxon>Mollusca</taxon>
        <taxon>Bivalvia</taxon>
        <taxon>Autobranchia</taxon>
        <taxon>Pteriomorphia</taxon>
        <taxon>Ostreida</taxon>
        <taxon>Ostreoidea</taxon>
        <taxon>Ostreidae</taxon>
        <taxon>Magallana</taxon>
    </lineage>
</organism>
<dbReference type="EnsemblMetazoa" id="G2445.1">
    <property type="protein sequence ID" value="G2445.1:cds"/>
    <property type="gene ID" value="G2445"/>
</dbReference>
<feature type="transmembrane region" description="Helical" evidence="7">
    <location>
        <begin position="148"/>
        <end position="167"/>
    </location>
</feature>
<protein>
    <recommendedName>
        <fullName evidence="7">XK-related protein</fullName>
    </recommendedName>
</protein>
<keyword evidence="4 7" id="KW-0812">Transmembrane</keyword>
<dbReference type="OMA" id="LMTAWIT"/>
<evidence type="ECO:0000256" key="1">
    <source>
        <dbReference type="ARBA" id="ARBA00004651"/>
    </source>
</evidence>
<evidence type="ECO:0000256" key="6">
    <source>
        <dbReference type="ARBA" id="ARBA00023136"/>
    </source>
</evidence>
<evidence type="ECO:0000313" key="10">
    <source>
        <dbReference type="Proteomes" id="UP000005408"/>
    </source>
</evidence>
<comment type="subcellular location">
    <subcellularLocation>
        <location evidence="1">Cell membrane</location>
        <topology evidence="1">Multi-pass membrane protein</topology>
    </subcellularLocation>
    <subcellularLocation>
        <location evidence="7">Membrane</location>
        <topology evidence="7">Multi-pass membrane protein</topology>
    </subcellularLocation>
</comment>
<evidence type="ECO:0000313" key="9">
    <source>
        <dbReference type="EnsemblMetazoa" id="G2445.1:cds"/>
    </source>
</evidence>
<comment type="similarity">
    <text evidence="2 7">Belongs to the XK family.</text>
</comment>
<feature type="transmembrane region" description="Helical" evidence="7">
    <location>
        <begin position="274"/>
        <end position="294"/>
    </location>
</feature>
<feature type="region of interest" description="Disordered" evidence="8">
    <location>
        <begin position="578"/>
        <end position="672"/>
    </location>
</feature>
<feature type="transmembrane region" description="Helical" evidence="7">
    <location>
        <begin position="217"/>
        <end position="236"/>
    </location>
</feature>
<dbReference type="Proteomes" id="UP000005408">
    <property type="component" value="Unassembled WGS sequence"/>
</dbReference>
<feature type="transmembrane region" description="Helical" evidence="7">
    <location>
        <begin position="43"/>
        <end position="65"/>
    </location>
</feature>